<proteinExistence type="predicted"/>
<sequence>MATTDGQYYRRIAVLIVGTQFLFSTMNHVSIAASITSRTTSRLLRSVYSCARCSLVLVLVGLGSIAVAQEGAVEIELKKAIVKEAIKEAAAARAKVDVEKVRDAAGDKTAEATTAEPGVSPQIAVLARYDLQPTSESLIKYFDAMQPSPERRTELEQHIRELGSESFAARETAMKLLMRQPAGLHDVLVSATKSDDPEIRWRSKRILDQTQAEGRSLLFAALTIIREENLPGLASSLLKSLPLCDEEHLRIALRRALIATATTKDLPMLVEGLSEADPQHRIAVLGAIAELDTARSVELSLKLLSDDAPIVRATSARILAVNNRRESLPTLVKLLDADDVAVRLEAFRTLRSYTGEAFGFTVYAPKEERSAPLEKWNEWLEKSSSTALLKHPLDNVPIDLGRILVTNHGQNKVIEFDVTGKKLWERATGVQPWACQGLPNGHRLIGSFNERSLVEYDDTGKEVWRYDGLPGGPTSVERLENGNTLIACTEGSQVLEIDPAKKIVWKAALEGRPVDARRLEDGRTLVALQNVQKVIEIDASGKTVWEIGGVGMPFSVQRLENGNTLVCSLNLQEIREYSRDGKVVWQQGKFKNPYSAQRLATGTTVVVDSTGVTEIDAAGKELRKIDMPALSRAWRF</sequence>
<dbReference type="KEGG" id="psl:Psta_2697"/>
<evidence type="ECO:0000259" key="2">
    <source>
        <dbReference type="Pfam" id="PF13360"/>
    </source>
</evidence>
<dbReference type="PANTHER" id="PTHR35340">
    <property type="entry name" value="PQQ ENZYME REPEAT PROTEIN-RELATED"/>
    <property type="match status" value="1"/>
</dbReference>
<gene>
    <name evidence="3" type="ordered locus">Psta_2697</name>
</gene>
<evidence type="ECO:0000313" key="3">
    <source>
        <dbReference type="EMBL" id="ADB17365.1"/>
    </source>
</evidence>
<dbReference type="Gene3D" id="2.130.10.10">
    <property type="entry name" value="YVTN repeat-like/Quinoprotein amine dehydrogenase"/>
    <property type="match status" value="1"/>
</dbReference>
<dbReference type="STRING" id="530564.Psta_2697"/>
<evidence type="ECO:0000256" key="1">
    <source>
        <dbReference type="SAM" id="Phobius"/>
    </source>
</evidence>
<dbReference type="Pfam" id="PF13646">
    <property type="entry name" value="HEAT_2"/>
    <property type="match status" value="1"/>
</dbReference>
<evidence type="ECO:0000313" key="4">
    <source>
        <dbReference type="Proteomes" id="UP000001887"/>
    </source>
</evidence>
<dbReference type="eggNOG" id="COG1413">
    <property type="taxonomic scope" value="Bacteria"/>
</dbReference>
<accession>D2R6R5</accession>
<dbReference type="PANTHER" id="PTHR35340:SF5">
    <property type="entry name" value="ASST-DOMAIN-CONTAINING PROTEIN"/>
    <property type="match status" value="1"/>
</dbReference>
<dbReference type="Proteomes" id="UP000001887">
    <property type="component" value="Chromosome"/>
</dbReference>
<protein>
    <recommendedName>
        <fullName evidence="2">Pyrrolo-quinoline quinone repeat domain-containing protein</fullName>
    </recommendedName>
</protein>
<dbReference type="EMBL" id="CP001848">
    <property type="protein sequence ID" value="ADB17365.1"/>
    <property type="molecule type" value="Genomic_DNA"/>
</dbReference>
<dbReference type="SUPFAM" id="SSF48371">
    <property type="entry name" value="ARM repeat"/>
    <property type="match status" value="1"/>
</dbReference>
<reference evidence="3 4" key="1">
    <citation type="journal article" date="2009" name="Stand. Genomic Sci.">
        <title>Complete genome sequence of Pirellula staleyi type strain (ATCC 27377).</title>
        <authorList>
            <person name="Clum A."/>
            <person name="Tindall B.J."/>
            <person name="Sikorski J."/>
            <person name="Ivanova N."/>
            <person name="Mavrommatis K."/>
            <person name="Lucas S."/>
            <person name="Glavina del Rio T."/>
            <person name="Nolan M."/>
            <person name="Chen F."/>
            <person name="Tice H."/>
            <person name="Pitluck S."/>
            <person name="Cheng J.F."/>
            <person name="Chertkov O."/>
            <person name="Brettin T."/>
            <person name="Han C."/>
            <person name="Detter J.C."/>
            <person name="Kuske C."/>
            <person name="Bruce D."/>
            <person name="Goodwin L."/>
            <person name="Ovchinikova G."/>
            <person name="Pati A."/>
            <person name="Mikhailova N."/>
            <person name="Chen A."/>
            <person name="Palaniappan K."/>
            <person name="Land M."/>
            <person name="Hauser L."/>
            <person name="Chang Y.J."/>
            <person name="Jeffries C.D."/>
            <person name="Chain P."/>
            <person name="Rohde M."/>
            <person name="Goker M."/>
            <person name="Bristow J."/>
            <person name="Eisen J.A."/>
            <person name="Markowitz V."/>
            <person name="Hugenholtz P."/>
            <person name="Kyrpides N.C."/>
            <person name="Klenk H.P."/>
            <person name="Lapidus A."/>
        </authorList>
    </citation>
    <scope>NUCLEOTIDE SEQUENCE [LARGE SCALE GENOMIC DNA]</scope>
    <source>
        <strain evidence="4">ATCC 27377 / DSM 6068 / ICPB 4128</strain>
    </source>
</reference>
<dbReference type="SUPFAM" id="SSF50998">
    <property type="entry name" value="Quinoprotein alcohol dehydrogenase-like"/>
    <property type="match status" value="1"/>
</dbReference>
<dbReference type="Pfam" id="PF13360">
    <property type="entry name" value="PQQ_2"/>
    <property type="match status" value="1"/>
</dbReference>
<keyword evidence="1" id="KW-0812">Transmembrane</keyword>
<dbReference type="InterPro" id="IPR015943">
    <property type="entry name" value="WD40/YVTN_repeat-like_dom_sf"/>
</dbReference>
<dbReference type="InterPro" id="IPR002372">
    <property type="entry name" value="PQQ_rpt_dom"/>
</dbReference>
<feature type="domain" description="Pyrrolo-quinoline quinone repeat" evidence="2">
    <location>
        <begin position="453"/>
        <end position="607"/>
    </location>
</feature>
<dbReference type="InterPro" id="IPR011047">
    <property type="entry name" value="Quinoprotein_ADH-like_sf"/>
</dbReference>
<keyword evidence="4" id="KW-1185">Reference proteome</keyword>
<dbReference type="HOGENOM" id="CLU_430122_0_0_0"/>
<dbReference type="eggNOG" id="COG1520">
    <property type="taxonomic scope" value="Bacteria"/>
</dbReference>
<dbReference type="InterPro" id="IPR053143">
    <property type="entry name" value="Arylsulfate_ST"/>
</dbReference>
<dbReference type="Gene3D" id="1.25.10.10">
    <property type="entry name" value="Leucine-rich Repeat Variant"/>
    <property type="match status" value="1"/>
</dbReference>
<keyword evidence="1" id="KW-1133">Transmembrane helix</keyword>
<keyword evidence="1" id="KW-0472">Membrane</keyword>
<organism evidence="3 4">
    <name type="scientific">Pirellula staleyi (strain ATCC 27377 / DSM 6068 / ICPB 4128)</name>
    <name type="common">Pirella staleyi</name>
    <dbReference type="NCBI Taxonomy" id="530564"/>
    <lineage>
        <taxon>Bacteria</taxon>
        <taxon>Pseudomonadati</taxon>
        <taxon>Planctomycetota</taxon>
        <taxon>Planctomycetia</taxon>
        <taxon>Pirellulales</taxon>
        <taxon>Pirellulaceae</taxon>
        <taxon>Pirellula</taxon>
    </lineage>
</organism>
<dbReference type="InterPro" id="IPR016024">
    <property type="entry name" value="ARM-type_fold"/>
</dbReference>
<dbReference type="AlphaFoldDB" id="D2R6R5"/>
<name>D2R6R5_PIRSD</name>
<dbReference type="InterPro" id="IPR011989">
    <property type="entry name" value="ARM-like"/>
</dbReference>
<feature type="transmembrane region" description="Helical" evidence="1">
    <location>
        <begin position="12"/>
        <end position="35"/>
    </location>
</feature>